<protein>
    <submittedName>
        <fullName evidence="1">Uncharacterized protein</fullName>
    </submittedName>
</protein>
<proteinExistence type="predicted"/>
<comment type="caution">
    <text evidence="1">The sequence shown here is derived from an EMBL/GenBank/DDBJ whole genome shotgun (WGS) entry which is preliminary data.</text>
</comment>
<sequence length="117" mass="13480">MLKFSHIFLAVVISFLSLHFNRFEEQLDFGQTEHAPQKHEVQNYRLHNAFGIAPENTFEHVLNLKDVQENLVEHPFAYHSVINGILLSSLKNYIKTSSFIAPGLSLKALIFPFHSFL</sequence>
<gene>
    <name evidence="1" type="ORF">HC176_01430</name>
</gene>
<reference evidence="1 2" key="1">
    <citation type="submission" date="2020-03" db="EMBL/GenBank/DDBJ databases">
        <title>Tamlana sp. nov, isolated from XXX.</title>
        <authorList>
            <person name="Cao W.R."/>
        </authorList>
    </citation>
    <scope>NUCLEOTIDE SEQUENCE [LARGE SCALE GENOMIC DNA]</scope>
    <source>
        <strain evidence="1 2">HST1-43</strain>
    </source>
</reference>
<dbReference type="EMBL" id="JAAVJS010000001">
    <property type="protein sequence ID" value="NJX14148.1"/>
    <property type="molecule type" value="Genomic_DNA"/>
</dbReference>
<keyword evidence="2" id="KW-1185">Reference proteome</keyword>
<evidence type="ECO:0000313" key="1">
    <source>
        <dbReference type="EMBL" id="NJX14148.1"/>
    </source>
</evidence>
<organism evidence="1 2">
    <name type="scientific">Tamlana crocina</name>
    <dbReference type="NCBI Taxonomy" id="393006"/>
    <lineage>
        <taxon>Bacteria</taxon>
        <taxon>Pseudomonadati</taxon>
        <taxon>Bacteroidota</taxon>
        <taxon>Flavobacteriia</taxon>
        <taxon>Flavobacteriales</taxon>
        <taxon>Flavobacteriaceae</taxon>
        <taxon>Tamlana</taxon>
    </lineage>
</organism>
<name>A0ABX1DAT0_9FLAO</name>
<evidence type="ECO:0000313" key="2">
    <source>
        <dbReference type="Proteomes" id="UP000760545"/>
    </source>
</evidence>
<accession>A0ABX1DAT0</accession>
<dbReference type="Proteomes" id="UP000760545">
    <property type="component" value="Unassembled WGS sequence"/>
</dbReference>
<dbReference type="RefSeq" id="WP_167916398.1">
    <property type="nucleotide sequence ID" value="NZ_JAAVJS010000001.1"/>
</dbReference>